<organism evidence="1 2">
    <name type="scientific">Vibrio paucivorans</name>
    <dbReference type="NCBI Taxonomy" id="2829489"/>
    <lineage>
        <taxon>Bacteria</taxon>
        <taxon>Pseudomonadati</taxon>
        <taxon>Pseudomonadota</taxon>
        <taxon>Gammaproteobacteria</taxon>
        <taxon>Vibrionales</taxon>
        <taxon>Vibrionaceae</taxon>
        <taxon>Vibrio</taxon>
    </lineage>
</organism>
<comment type="caution">
    <text evidence="1">The sequence shown here is derived from an EMBL/GenBank/DDBJ whole genome shotgun (WGS) entry which is preliminary data.</text>
</comment>
<proteinExistence type="predicted"/>
<dbReference type="RefSeq" id="WP_265689815.1">
    <property type="nucleotide sequence ID" value="NZ_JAKRRX010000428.1"/>
</dbReference>
<dbReference type="EMBL" id="JAKRRX010000428">
    <property type="protein sequence ID" value="MCW8336779.1"/>
    <property type="molecule type" value="Genomic_DNA"/>
</dbReference>
<reference evidence="1" key="1">
    <citation type="submission" date="2022-02" db="EMBL/GenBank/DDBJ databases">
        <title>Vibrio sp. nov., a new bacterium isolated from Bohai sea, China.</title>
        <authorList>
            <person name="Yuan Y."/>
        </authorList>
    </citation>
    <scope>NUCLEOTIDE SEQUENCE</scope>
    <source>
        <strain evidence="1">DBSS07</strain>
    </source>
</reference>
<accession>A0A9X3CJN3</accession>
<evidence type="ECO:0000313" key="1">
    <source>
        <dbReference type="EMBL" id="MCW8336779.1"/>
    </source>
</evidence>
<evidence type="ECO:0000313" key="2">
    <source>
        <dbReference type="Proteomes" id="UP001155586"/>
    </source>
</evidence>
<dbReference type="Proteomes" id="UP001155586">
    <property type="component" value="Unassembled WGS sequence"/>
</dbReference>
<dbReference type="AlphaFoldDB" id="A0A9X3CJN3"/>
<gene>
    <name evidence="1" type="ORF">MD483_23555</name>
</gene>
<sequence>EEGTKPTIISWTNSKGEKVEVKPAPKNGMCPTAGHVAIAKKGFTVSMQAVTFYEQLLFDLKGEE</sequence>
<name>A0A9X3CJN3_9VIBR</name>
<protein>
    <submittedName>
        <fullName evidence="1">Uncharacterized protein</fullName>
    </submittedName>
</protein>
<feature type="non-terminal residue" evidence="1">
    <location>
        <position position="1"/>
    </location>
</feature>
<keyword evidence="2" id="KW-1185">Reference proteome</keyword>